<dbReference type="Proteomes" id="UP001064048">
    <property type="component" value="Chromosome 24"/>
</dbReference>
<sequence length="427" mass="47006">MASRLFIRGSALELPSVEYFTCTASTKEVVSDEDGVIDPESNVAAFRITVDLSEYFQEQASCLLWVPKPRGTRTVRWLARRLRRAAALRERFCLLCDSHTLPPDEPLRLLRPGDALRVVRVEHEWQRVFSFKGERAPIASPPKPKKRRKTNTVEAEPATLAPVAQSKPTQELTFVSKPKPAQDLSVVSKAKPLLPPPEPLLPCSRPIFSPAVFQPPSVQPTTSSAPITKPPSQDDELQRVKRRALALLQKVEGEFRQENERDGGEDETDGAGNEWPSAKKRRRRVRRRRALPPIDFEQELILSTTKSSNSVLSASPEPSLAPAIPITSTTVIEPHSTTQPILASPAILAPSLPMQPSILASPSFPMVTLSLTSPPGPVVLREEITPRLPRLIRALDITDPEDISQASQEISASTAPAPLPQTAVHCI</sequence>
<evidence type="ECO:0000313" key="2">
    <source>
        <dbReference type="Proteomes" id="UP001064048"/>
    </source>
</evidence>
<name>A0ACC0K831_CHOFU</name>
<gene>
    <name evidence="1" type="ORF">MSG28_013608</name>
</gene>
<dbReference type="EMBL" id="CM046124">
    <property type="protein sequence ID" value="KAI8432622.1"/>
    <property type="molecule type" value="Genomic_DNA"/>
</dbReference>
<reference evidence="1 2" key="1">
    <citation type="journal article" date="2022" name="Genome Biol. Evol.">
        <title>The Spruce Budworm Genome: Reconstructing the Evolutionary History of Antifreeze Proteins.</title>
        <authorList>
            <person name="Beliveau C."/>
            <person name="Gagne P."/>
            <person name="Picq S."/>
            <person name="Vernygora O."/>
            <person name="Keeling C.I."/>
            <person name="Pinkney K."/>
            <person name="Doucet D."/>
            <person name="Wen F."/>
            <person name="Johnston J.S."/>
            <person name="Maaroufi H."/>
            <person name="Boyle B."/>
            <person name="Laroche J."/>
            <person name="Dewar K."/>
            <person name="Juretic N."/>
            <person name="Blackburn G."/>
            <person name="Nisole A."/>
            <person name="Brunet B."/>
            <person name="Brandao M."/>
            <person name="Lumley L."/>
            <person name="Duan J."/>
            <person name="Quan G."/>
            <person name="Lucarotti C.J."/>
            <person name="Roe A.D."/>
            <person name="Sperling F.A.H."/>
            <person name="Levesque R.C."/>
            <person name="Cusson M."/>
        </authorList>
    </citation>
    <scope>NUCLEOTIDE SEQUENCE [LARGE SCALE GENOMIC DNA]</scope>
    <source>
        <strain evidence="1">Glfc:IPQL:Cfum</strain>
    </source>
</reference>
<protein>
    <submittedName>
        <fullName evidence="1">Uncharacterized protein</fullName>
    </submittedName>
</protein>
<evidence type="ECO:0000313" key="1">
    <source>
        <dbReference type="EMBL" id="KAI8432622.1"/>
    </source>
</evidence>
<organism evidence="1 2">
    <name type="scientific">Choristoneura fumiferana</name>
    <name type="common">Spruce budworm moth</name>
    <name type="synonym">Archips fumiferana</name>
    <dbReference type="NCBI Taxonomy" id="7141"/>
    <lineage>
        <taxon>Eukaryota</taxon>
        <taxon>Metazoa</taxon>
        <taxon>Ecdysozoa</taxon>
        <taxon>Arthropoda</taxon>
        <taxon>Hexapoda</taxon>
        <taxon>Insecta</taxon>
        <taxon>Pterygota</taxon>
        <taxon>Neoptera</taxon>
        <taxon>Endopterygota</taxon>
        <taxon>Lepidoptera</taxon>
        <taxon>Glossata</taxon>
        <taxon>Ditrysia</taxon>
        <taxon>Tortricoidea</taxon>
        <taxon>Tortricidae</taxon>
        <taxon>Tortricinae</taxon>
        <taxon>Choristoneura</taxon>
    </lineage>
</organism>
<comment type="caution">
    <text evidence="1">The sequence shown here is derived from an EMBL/GenBank/DDBJ whole genome shotgun (WGS) entry which is preliminary data.</text>
</comment>
<proteinExistence type="predicted"/>
<keyword evidence="2" id="KW-1185">Reference proteome</keyword>
<accession>A0ACC0K831</accession>